<dbReference type="AlphaFoldDB" id="A0A9P8VG71"/>
<name>A0A9P8VG71_9PEZI</name>
<evidence type="ECO:0000313" key="3">
    <source>
        <dbReference type="Proteomes" id="UP000770015"/>
    </source>
</evidence>
<organism evidence="2 3">
    <name type="scientific">Plectosphaerella plurivora</name>
    <dbReference type="NCBI Taxonomy" id="936078"/>
    <lineage>
        <taxon>Eukaryota</taxon>
        <taxon>Fungi</taxon>
        <taxon>Dikarya</taxon>
        <taxon>Ascomycota</taxon>
        <taxon>Pezizomycotina</taxon>
        <taxon>Sordariomycetes</taxon>
        <taxon>Hypocreomycetidae</taxon>
        <taxon>Glomerellales</taxon>
        <taxon>Plectosphaerellaceae</taxon>
        <taxon>Plectosphaerella</taxon>
    </lineage>
</organism>
<evidence type="ECO:0000256" key="1">
    <source>
        <dbReference type="SAM" id="SignalP"/>
    </source>
</evidence>
<dbReference type="Proteomes" id="UP000770015">
    <property type="component" value="Unassembled WGS sequence"/>
</dbReference>
<comment type="caution">
    <text evidence="2">The sequence shown here is derived from an EMBL/GenBank/DDBJ whole genome shotgun (WGS) entry which is preliminary data.</text>
</comment>
<accession>A0A9P8VG71</accession>
<feature type="signal peptide" evidence="1">
    <location>
        <begin position="1"/>
        <end position="19"/>
    </location>
</feature>
<dbReference type="OrthoDB" id="3770142at2759"/>
<sequence length="162" mass="17532">MKFSLAALGPLAALAGVCSANFDLYRSESHNLFGGVGQNWGVFPYDPSCAEVGRTRSYPVSGDVSGNKIGVRCSGDCDMGGRADGINQLEMHFSNNPLYHFTLYKERGHPYKMYGLDGRVYGECILFPGNAYNCPNAGALFGHRKFRCLTSISAGQINSAGW</sequence>
<evidence type="ECO:0000313" key="2">
    <source>
        <dbReference type="EMBL" id="KAH6689483.1"/>
    </source>
</evidence>
<protein>
    <submittedName>
        <fullName evidence="2">Uncharacterized protein</fullName>
    </submittedName>
</protein>
<reference evidence="2" key="1">
    <citation type="journal article" date="2021" name="Nat. Commun.">
        <title>Genetic determinants of endophytism in the Arabidopsis root mycobiome.</title>
        <authorList>
            <person name="Mesny F."/>
            <person name="Miyauchi S."/>
            <person name="Thiergart T."/>
            <person name="Pickel B."/>
            <person name="Atanasova L."/>
            <person name="Karlsson M."/>
            <person name="Huettel B."/>
            <person name="Barry K.W."/>
            <person name="Haridas S."/>
            <person name="Chen C."/>
            <person name="Bauer D."/>
            <person name="Andreopoulos W."/>
            <person name="Pangilinan J."/>
            <person name="LaButti K."/>
            <person name="Riley R."/>
            <person name="Lipzen A."/>
            <person name="Clum A."/>
            <person name="Drula E."/>
            <person name="Henrissat B."/>
            <person name="Kohler A."/>
            <person name="Grigoriev I.V."/>
            <person name="Martin F.M."/>
            <person name="Hacquard S."/>
        </authorList>
    </citation>
    <scope>NUCLEOTIDE SEQUENCE</scope>
    <source>
        <strain evidence="2">MPI-SDFR-AT-0117</strain>
    </source>
</reference>
<gene>
    <name evidence="2" type="ORF">F5X68DRAFT_230100</name>
</gene>
<proteinExistence type="predicted"/>
<keyword evidence="3" id="KW-1185">Reference proteome</keyword>
<dbReference type="EMBL" id="JAGSXJ010000007">
    <property type="protein sequence ID" value="KAH6689483.1"/>
    <property type="molecule type" value="Genomic_DNA"/>
</dbReference>
<keyword evidence="1" id="KW-0732">Signal</keyword>
<feature type="chain" id="PRO_5040506034" evidence="1">
    <location>
        <begin position="20"/>
        <end position="162"/>
    </location>
</feature>